<evidence type="ECO:0000256" key="1">
    <source>
        <dbReference type="ARBA" id="ARBA00023002"/>
    </source>
</evidence>
<dbReference type="EC" id="1.-.-.-" evidence="3"/>
<dbReference type="PRINTS" id="PR00069">
    <property type="entry name" value="ALDKETRDTASE"/>
</dbReference>
<accession>A0A2Z4ANI1</accession>
<evidence type="ECO:0000313" key="3">
    <source>
        <dbReference type="EMBL" id="AWT59002.1"/>
    </source>
</evidence>
<dbReference type="SUPFAM" id="SSF51430">
    <property type="entry name" value="NAD(P)-linked oxidoreductase"/>
    <property type="match status" value="1"/>
</dbReference>
<gene>
    <name evidence="3" type="ORF">DF168_00174</name>
</gene>
<dbReference type="GO" id="GO:0016491">
    <property type="term" value="F:oxidoreductase activity"/>
    <property type="evidence" value="ECO:0007669"/>
    <property type="project" value="UniProtKB-KW"/>
</dbReference>
<dbReference type="Proteomes" id="UP000247465">
    <property type="component" value="Chromosome"/>
</dbReference>
<name>A0A2Z4ANI1_9BACT</name>
<dbReference type="KEGG" id="mtar:DF168_00174"/>
<reference evidence="3 4" key="1">
    <citation type="submission" date="2018-06" db="EMBL/GenBank/DDBJ databases">
        <title>Draft Genome Sequence of a Novel Marine Bacterium Related to the Verrucomicrobia.</title>
        <authorList>
            <person name="Vosseberg J."/>
            <person name="Martijn J."/>
            <person name="Ettema T.J.G."/>
        </authorList>
    </citation>
    <scope>NUCLEOTIDE SEQUENCE [LARGE SCALE GENOMIC DNA]</scope>
    <source>
        <strain evidence="3">TARA_B100001123</strain>
    </source>
</reference>
<dbReference type="PANTHER" id="PTHR43364:SF4">
    <property type="entry name" value="NAD(P)-LINKED OXIDOREDUCTASE SUPERFAMILY PROTEIN"/>
    <property type="match status" value="1"/>
</dbReference>
<dbReference type="InterPro" id="IPR020471">
    <property type="entry name" value="AKR"/>
</dbReference>
<organism evidence="3 4">
    <name type="scientific">Candidatus Moanibacter tarae</name>
    <dbReference type="NCBI Taxonomy" id="2200854"/>
    <lineage>
        <taxon>Bacteria</taxon>
        <taxon>Pseudomonadati</taxon>
        <taxon>Verrucomicrobiota</taxon>
        <taxon>Opitutia</taxon>
        <taxon>Puniceicoccales</taxon>
        <taxon>Puniceicoccales incertae sedis</taxon>
        <taxon>Candidatus Moanibacter</taxon>
    </lineage>
</organism>
<dbReference type="InterPro" id="IPR023210">
    <property type="entry name" value="NADP_OxRdtase_dom"/>
</dbReference>
<dbReference type="Gene3D" id="3.20.20.100">
    <property type="entry name" value="NADP-dependent oxidoreductase domain"/>
    <property type="match status" value="1"/>
</dbReference>
<dbReference type="GO" id="GO:0005829">
    <property type="term" value="C:cytosol"/>
    <property type="evidence" value="ECO:0007669"/>
    <property type="project" value="TreeGrafter"/>
</dbReference>
<feature type="domain" description="NADP-dependent oxidoreductase" evidence="2">
    <location>
        <begin position="16"/>
        <end position="304"/>
    </location>
</feature>
<sequence length="313" mass="34787">MRYRRFEGIEKDWSAITFGCWQIAPSEGWGAICSEEAADGVVKAALDSGITAFDTAEGYGDGESEKRLGKALGSNKDDVIIISKIWPDAKLDMDAYRERLDGTLHALQRDYVDVYLVHWPGDNFDSPDKSARMCDLMASLVESGKATRVGLSNFHKSDLSLLADGLRNFSFNEVPYSLLDRRYDGETRLICEEHGLAYIAYSPTGKGLLAGRVDAEARSYPARSWDPHYLEPRFSESLKVLEVVQEIAVECDVQPIAVALSWVLARPNLWTVIIGSRKVDQVSGFAIAGDFELNADQLMRLEAASDAYLEKFP</sequence>
<protein>
    <submittedName>
        <fullName evidence="3">Putative oxidoreductase</fullName>
        <ecNumber evidence="3">1.-.-.-</ecNumber>
    </submittedName>
</protein>
<proteinExistence type="predicted"/>
<keyword evidence="1 3" id="KW-0560">Oxidoreductase</keyword>
<evidence type="ECO:0000313" key="4">
    <source>
        <dbReference type="Proteomes" id="UP000247465"/>
    </source>
</evidence>
<dbReference type="AlphaFoldDB" id="A0A2Z4ANI1"/>
<dbReference type="PANTHER" id="PTHR43364">
    <property type="entry name" value="NADH-SPECIFIC METHYLGLYOXAL REDUCTASE-RELATED"/>
    <property type="match status" value="1"/>
</dbReference>
<dbReference type="Pfam" id="PF00248">
    <property type="entry name" value="Aldo_ket_red"/>
    <property type="match status" value="1"/>
</dbReference>
<dbReference type="EMBL" id="CP029803">
    <property type="protein sequence ID" value="AWT59002.1"/>
    <property type="molecule type" value="Genomic_DNA"/>
</dbReference>
<dbReference type="InterPro" id="IPR050523">
    <property type="entry name" value="AKR_Detox_Biosynth"/>
</dbReference>
<evidence type="ECO:0000259" key="2">
    <source>
        <dbReference type="Pfam" id="PF00248"/>
    </source>
</evidence>
<dbReference type="InterPro" id="IPR036812">
    <property type="entry name" value="NAD(P)_OxRdtase_dom_sf"/>
</dbReference>